<gene>
    <name evidence="2" type="ORF">N7476_001330</name>
</gene>
<feature type="region of interest" description="Disordered" evidence="1">
    <location>
        <begin position="49"/>
        <end position="133"/>
    </location>
</feature>
<sequence>MLKNFCLSTSGLTLRDKLLSQPVRSNMRTRILAPPTARQFSRTYGLLKEWKGSGSTDSNVKRAKQGDTNDPPSDAAASAFKEREVSSGLNDDTKQQGTTERGGRKHAQKAKQEHPAAPEPIIGMNDERAGKGD</sequence>
<proteinExistence type="predicted"/>
<protein>
    <submittedName>
        <fullName evidence="2">Uncharacterized protein</fullName>
    </submittedName>
</protein>
<organism evidence="2 3">
    <name type="scientific">Penicillium atrosanguineum</name>
    <dbReference type="NCBI Taxonomy" id="1132637"/>
    <lineage>
        <taxon>Eukaryota</taxon>
        <taxon>Fungi</taxon>
        <taxon>Dikarya</taxon>
        <taxon>Ascomycota</taxon>
        <taxon>Pezizomycotina</taxon>
        <taxon>Eurotiomycetes</taxon>
        <taxon>Eurotiomycetidae</taxon>
        <taxon>Eurotiales</taxon>
        <taxon>Aspergillaceae</taxon>
        <taxon>Penicillium</taxon>
    </lineage>
</organism>
<reference evidence="2" key="2">
    <citation type="journal article" date="2023" name="IMA Fungus">
        <title>Comparative genomic study of the Penicillium genus elucidates a diverse pangenome and 15 lateral gene transfer events.</title>
        <authorList>
            <person name="Petersen C."/>
            <person name="Sorensen T."/>
            <person name="Nielsen M.R."/>
            <person name="Sondergaard T.E."/>
            <person name="Sorensen J.L."/>
            <person name="Fitzpatrick D.A."/>
            <person name="Frisvad J.C."/>
            <person name="Nielsen K.L."/>
        </authorList>
    </citation>
    <scope>NUCLEOTIDE SEQUENCE</scope>
    <source>
        <strain evidence="2">IBT 21472</strain>
    </source>
</reference>
<comment type="caution">
    <text evidence="2">The sequence shown here is derived from an EMBL/GenBank/DDBJ whole genome shotgun (WGS) entry which is preliminary data.</text>
</comment>
<evidence type="ECO:0000313" key="3">
    <source>
        <dbReference type="Proteomes" id="UP001147746"/>
    </source>
</evidence>
<dbReference type="EMBL" id="JAPZBO010000001">
    <property type="protein sequence ID" value="KAJ5331547.1"/>
    <property type="molecule type" value="Genomic_DNA"/>
</dbReference>
<dbReference type="Proteomes" id="UP001147746">
    <property type="component" value="Unassembled WGS sequence"/>
</dbReference>
<name>A0A9W9UCI5_9EURO</name>
<reference evidence="2" key="1">
    <citation type="submission" date="2022-12" db="EMBL/GenBank/DDBJ databases">
        <authorList>
            <person name="Petersen C."/>
        </authorList>
    </citation>
    <scope>NUCLEOTIDE SEQUENCE</scope>
    <source>
        <strain evidence="2">IBT 21472</strain>
    </source>
</reference>
<accession>A0A9W9UCI5</accession>
<dbReference type="AlphaFoldDB" id="A0A9W9UCI5"/>
<keyword evidence="3" id="KW-1185">Reference proteome</keyword>
<evidence type="ECO:0000256" key="1">
    <source>
        <dbReference type="SAM" id="MobiDB-lite"/>
    </source>
</evidence>
<feature type="compositionally biased region" description="Polar residues" evidence="1">
    <location>
        <begin position="87"/>
        <end position="99"/>
    </location>
</feature>
<evidence type="ECO:0000313" key="2">
    <source>
        <dbReference type="EMBL" id="KAJ5331547.1"/>
    </source>
</evidence>